<dbReference type="Proteomes" id="UP000248544">
    <property type="component" value="Unassembled WGS sequence"/>
</dbReference>
<organism evidence="2 3">
    <name type="scientific">Spongiactinospora gelatinilytica</name>
    <dbReference type="NCBI Taxonomy" id="2666298"/>
    <lineage>
        <taxon>Bacteria</taxon>
        <taxon>Bacillati</taxon>
        <taxon>Actinomycetota</taxon>
        <taxon>Actinomycetes</taxon>
        <taxon>Streptosporangiales</taxon>
        <taxon>Streptosporangiaceae</taxon>
        <taxon>Spongiactinospora</taxon>
    </lineage>
</organism>
<comment type="caution">
    <text evidence="2">The sequence shown here is derived from an EMBL/GenBank/DDBJ whole genome shotgun (WGS) entry which is preliminary data.</text>
</comment>
<reference evidence="2 3" key="1">
    <citation type="submission" date="2018-01" db="EMBL/GenBank/DDBJ databases">
        <title>Draft genome sequence of Sphaerisporangium sp. 7K107.</title>
        <authorList>
            <person name="Sahin N."/>
            <person name="Saygin H."/>
            <person name="Ay H."/>
        </authorList>
    </citation>
    <scope>NUCLEOTIDE SEQUENCE [LARGE SCALE GENOMIC DNA]</scope>
    <source>
        <strain evidence="2 3">7K107</strain>
    </source>
</reference>
<dbReference type="AlphaFoldDB" id="A0A2W2GHQ2"/>
<accession>A0A2W2GHQ2</accession>
<sequence length="286" mass="31070">MRRMSHPGEAPEVIDMAQGAWTEAVRRARVGTELKLALLVVGSYANADGTGIYCGVARLAADCEVSYRTAGRYLAWMRRNGFLTLVQRGNRRRGKADVYRLTLATDVADRISLPDPDEYRALVGGISAANRADSAARQRRAAPAGSTDTTGDRRTPEPPVSTDTDDDRRSDSDLRIQGDRRNEPSEPTPTDTQVSVGTRFYGHEAEFSTDIHGVLPPPMDHLSSTTDLPWERPDVPGPYRSARAGAREDPISTDTPRAAGPACDTCGAALDPDGTCFVCRTVPRRT</sequence>
<keyword evidence="3" id="KW-1185">Reference proteome</keyword>
<feature type="compositionally biased region" description="Basic and acidic residues" evidence="1">
    <location>
        <begin position="166"/>
        <end position="184"/>
    </location>
</feature>
<name>A0A2W2GHQ2_9ACTN</name>
<gene>
    <name evidence="2" type="ORF">C1I98_13355</name>
</gene>
<dbReference type="EMBL" id="POUA01000086">
    <property type="protein sequence ID" value="PZG47453.1"/>
    <property type="molecule type" value="Genomic_DNA"/>
</dbReference>
<evidence type="ECO:0000313" key="2">
    <source>
        <dbReference type="EMBL" id="PZG47453.1"/>
    </source>
</evidence>
<evidence type="ECO:0008006" key="4">
    <source>
        <dbReference type="Google" id="ProtNLM"/>
    </source>
</evidence>
<proteinExistence type="predicted"/>
<protein>
    <recommendedName>
        <fullName evidence="4">Helix-turn-helix domain-containing protein</fullName>
    </recommendedName>
</protein>
<evidence type="ECO:0000256" key="1">
    <source>
        <dbReference type="SAM" id="MobiDB-lite"/>
    </source>
</evidence>
<evidence type="ECO:0000313" key="3">
    <source>
        <dbReference type="Proteomes" id="UP000248544"/>
    </source>
</evidence>
<feature type="region of interest" description="Disordered" evidence="1">
    <location>
        <begin position="130"/>
        <end position="196"/>
    </location>
</feature>